<keyword evidence="1" id="KW-1003">Cell membrane</keyword>
<feature type="transmembrane region" description="Helical" evidence="5">
    <location>
        <begin position="50"/>
        <end position="71"/>
    </location>
</feature>
<evidence type="ECO:0000256" key="1">
    <source>
        <dbReference type="ARBA" id="ARBA00022475"/>
    </source>
</evidence>
<evidence type="ECO:0000256" key="5">
    <source>
        <dbReference type="SAM" id="Phobius"/>
    </source>
</evidence>
<evidence type="ECO:0000256" key="3">
    <source>
        <dbReference type="ARBA" id="ARBA00022989"/>
    </source>
</evidence>
<evidence type="ECO:0000313" key="7">
    <source>
        <dbReference type="EMBL" id="MDK9558201.1"/>
    </source>
</evidence>
<evidence type="ECO:0000256" key="4">
    <source>
        <dbReference type="ARBA" id="ARBA00023136"/>
    </source>
</evidence>
<comment type="caution">
    <text evidence="7">The sequence shown here is derived from an EMBL/GenBank/DDBJ whole genome shotgun (WGS) entry which is preliminary data.</text>
</comment>
<name>A0ABT7HF75_9GAMM</name>
<dbReference type="Pfam" id="PF06305">
    <property type="entry name" value="LapA_dom"/>
    <property type="match status" value="1"/>
</dbReference>
<keyword evidence="2 5" id="KW-0812">Transmembrane</keyword>
<gene>
    <name evidence="7" type="ORF">QQF73_11275</name>
</gene>
<evidence type="ECO:0000256" key="2">
    <source>
        <dbReference type="ARBA" id="ARBA00022692"/>
    </source>
</evidence>
<keyword evidence="8" id="KW-1185">Reference proteome</keyword>
<dbReference type="Proteomes" id="UP001223547">
    <property type="component" value="Unassembled WGS sequence"/>
</dbReference>
<proteinExistence type="predicted"/>
<evidence type="ECO:0000259" key="6">
    <source>
        <dbReference type="Pfam" id="PF06305"/>
    </source>
</evidence>
<keyword evidence="4 5" id="KW-0472">Membrane</keyword>
<protein>
    <submittedName>
        <fullName evidence="7">LapA family protein</fullName>
    </submittedName>
</protein>
<sequence length="102" mass="11266">MAMAGLQKILIILLVLVLILLALVFSLNNQVAVSLNFLLFETQPHGVAVWIIMAFVIGALVGVLIAMLATVRNSVSRRTLQKRLDRAEQALEKSRAQNDRTL</sequence>
<organism evidence="7 8">
    <name type="scientific">Marinobacter albus</name>
    <dbReference type="NCBI Taxonomy" id="3030833"/>
    <lineage>
        <taxon>Bacteria</taxon>
        <taxon>Pseudomonadati</taxon>
        <taxon>Pseudomonadota</taxon>
        <taxon>Gammaproteobacteria</taxon>
        <taxon>Pseudomonadales</taxon>
        <taxon>Marinobacteraceae</taxon>
        <taxon>Marinobacter</taxon>
    </lineage>
</organism>
<dbReference type="InterPro" id="IPR010445">
    <property type="entry name" value="LapA_dom"/>
</dbReference>
<reference evidence="7 8" key="1">
    <citation type="submission" date="2023-05" db="EMBL/GenBank/DDBJ databases">
        <title>Marinobacter albus sp. nov., a marine bacterium isolated from sand in a coastal intertidal zone of huludao.</title>
        <authorList>
            <person name="Deng T."/>
        </authorList>
    </citation>
    <scope>NUCLEOTIDE SEQUENCE [LARGE SCALE GENOMIC DNA]</scope>
    <source>
        <strain evidence="7 8">M216</strain>
    </source>
</reference>
<feature type="domain" description="Lipopolysaccharide assembly protein A" evidence="6">
    <location>
        <begin position="28"/>
        <end position="92"/>
    </location>
</feature>
<evidence type="ECO:0000313" key="8">
    <source>
        <dbReference type="Proteomes" id="UP001223547"/>
    </source>
</evidence>
<keyword evidence="3 5" id="KW-1133">Transmembrane helix</keyword>
<accession>A0ABT7HF75</accession>
<dbReference type="EMBL" id="JASSQD010000001">
    <property type="protein sequence ID" value="MDK9558201.1"/>
    <property type="molecule type" value="Genomic_DNA"/>
</dbReference>